<evidence type="ECO:0000313" key="6">
    <source>
        <dbReference type="EMBL" id="EGV99640.1"/>
    </source>
</evidence>
<feature type="transmembrane region" description="Helical" evidence="5">
    <location>
        <begin position="21"/>
        <end position="43"/>
    </location>
</feature>
<dbReference type="GO" id="GO:0006412">
    <property type="term" value="P:translation"/>
    <property type="evidence" value="ECO:0007669"/>
    <property type="project" value="InterPro"/>
</dbReference>
<dbReference type="AlphaFoldDB" id="G3H5H1"/>
<name>G3H5H1_CRIGR</name>
<accession>G3H5H1</accession>
<dbReference type="PANTHER" id="PTHR11758">
    <property type="entry name" value="40S RIBOSOMAL PROTEIN S15A"/>
    <property type="match status" value="1"/>
</dbReference>
<keyword evidence="3" id="KW-0687">Ribonucleoprotein</keyword>
<dbReference type="InParanoid" id="G3H5H1"/>
<comment type="similarity">
    <text evidence="1">Belongs to the universal ribosomal protein uS8 family.</text>
</comment>
<dbReference type="GO" id="GO:1990904">
    <property type="term" value="C:ribonucleoprotein complex"/>
    <property type="evidence" value="ECO:0007669"/>
    <property type="project" value="UniProtKB-KW"/>
</dbReference>
<dbReference type="InterPro" id="IPR000630">
    <property type="entry name" value="Ribosomal_uS8"/>
</dbReference>
<dbReference type="Gene3D" id="3.30.1370.30">
    <property type="match status" value="1"/>
</dbReference>
<dbReference type="EMBL" id="JH000159">
    <property type="protein sequence ID" value="EGV99640.1"/>
    <property type="molecule type" value="Genomic_DNA"/>
</dbReference>
<dbReference type="GO" id="GO:0003735">
    <property type="term" value="F:structural constituent of ribosome"/>
    <property type="evidence" value="ECO:0007669"/>
    <property type="project" value="InterPro"/>
</dbReference>
<keyword evidence="5" id="KW-0812">Transmembrane</keyword>
<evidence type="ECO:0000256" key="1">
    <source>
        <dbReference type="ARBA" id="ARBA00006471"/>
    </source>
</evidence>
<gene>
    <name evidence="6" type="ORF">I79_005552</name>
</gene>
<reference evidence="7" key="1">
    <citation type="journal article" date="2011" name="Nat. Biotechnol.">
        <title>The genomic sequence of the Chinese hamster ovary (CHO)-K1 cell line.</title>
        <authorList>
            <person name="Xu X."/>
            <person name="Nagarajan H."/>
            <person name="Lewis N.E."/>
            <person name="Pan S."/>
            <person name="Cai Z."/>
            <person name="Liu X."/>
            <person name="Chen W."/>
            <person name="Xie M."/>
            <person name="Wang W."/>
            <person name="Hammond S."/>
            <person name="Andersen M.R."/>
            <person name="Neff N."/>
            <person name="Passarelli B."/>
            <person name="Koh W."/>
            <person name="Fan H.C."/>
            <person name="Wang J."/>
            <person name="Gui Y."/>
            <person name="Lee K.H."/>
            <person name="Betenbaugh M.J."/>
            <person name="Quake S.R."/>
            <person name="Famili I."/>
            <person name="Palsson B.O."/>
            <person name="Wang J."/>
        </authorList>
    </citation>
    <scope>NUCLEOTIDE SEQUENCE [LARGE SCALE GENOMIC DNA]</scope>
    <source>
        <strain evidence="7">CHO K1 cell line</strain>
    </source>
</reference>
<keyword evidence="5" id="KW-1133">Transmembrane helix</keyword>
<dbReference type="GO" id="GO:0005840">
    <property type="term" value="C:ribosome"/>
    <property type="evidence" value="ECO:0007669"/>
    <property type="project" value="UniProtKB-KW"/>
</dbReference>
<evidence type="ECO:0000256" key="3">
    <source>
        <dbReference type="ARBA" id="ARBA00023274"/>
    </source>
</evidence>
<evidence type="ECO:0000256" key="5">
    <source>
        <dbReference type="SAM" id="Phobius"/>
    </source>
</evidence>
<protein>
    <recommendedName>
        <fullName evidence="4">40S ribosomal protein S15a</fullName>
    </recommendedName>
</protein>
<dbReference type="Proteomes" id="UP000001075">
    <property type="component" value="Unassembled WGS sequence"/>
</dbReference>
<proteinExistence type="inferred from homology"/>
<dbReference type="SUPFAM" id="SSF56047">
    <property type="entry name" value="Ribosomal protein S8"/>
    <property type="match status" value="1"/>
</dbReference>
<evidence type="ECO:0000256" key="4">
    <source>
        <dbReference type="ARBA" id="ARBA00035422"/>
    </source>
</evidence>
<evidence type="ECO:0000313" key="7">
    <source>
        <dbReference type="Proteomes" id="UP000001075"/>
    </source>
</evidence>
<dbReference type="STRING" id="10029.G3H5H1"/>
<organism evidence="6 7">
    <name type="scientific">Cricetulus griseus</name>
    <name type="common">Chinese hamster</name>
    <name type="synonym">Cricetulus barabensis griseus</name>
    <dbReference type="NCBI Taxonomy" id="10029"/>
    <lineage>
        <taxon>Eukaryota</taxon>
        <taxon>Metazoa</taxon>
        <taxon>Chordata</taxon>
        <taxon>Craniata</taxon>
        <taxon>Vertebrata</taxon>
        <taxon>Euteleostomi</taxon>
        <taxon>Mammalia</taxon>
        <taxon>Eutheria</taxon>
        <taxon>Euarchontoglires</taxon>
        <taxon>Glires</taxon>
        <taxon>Rodentia</taxon>
        <taxon>Myomorpha</taxon>
        <taxon>Muroidea</taxon>
        <taxon>Cricetidae</taxon>
        <taxon>Cricetinae</taxon>
        <taxon>Cricetulus</taxon>
    </lineage>
</organism>
<keyword evidence="2 6" id="KW-0689">Ribosomal protein</keyword>
<sequence>MHVLAKVLRSIHNAQKRGRQQVLSMQCSRVVILFLTVVMVHGYTFHPYRGDGIIDDHRAGDIVVTLTGSLNECGVSAPDGMC</sequence>
<dbReference type="InterPro" id="IPR035987">
    <property type="entry name" value="Ribosomal_uS8_sf"/>
</dbReference>
<evidence type="ECO:0000256" key="2">
    <source>
        <dbReference type="ARBA" id="ARBA00022980"/>
    </source>
</evidence>
<keyword evidence="5" id="KW-0472">Membrane</keyword>